<dbReference type="EMBL" id="CAKXAJ010016978">
    <property type="protein sequence ID" value="CAH2216810.1"/>
    <property type="molecule type" value="Genomic_DNA"/>
</dbReference>
<reference evidence="1" key="1">
    <citation type="submission" date="2022-03" db="EMBL/GenBank/DDBJ databases">
        <authorList>
            <person name="Lindestad O."/>
        </authorList>
    </citation>
    <scope>NUCLEOTIDE SEQUENCE</scope>
</reference>
<evidence type="ECO:0000313" key="1">
    <source>
        <dbReference type="EMBL" id="CAH2216810.1"/>
    </source>
</evidence>
<keyword evidence="2" id="KW-1185">Reference proteome</keyword>
<gene>
    <name evidence="1" type="primary">jg25670</name>
    <name evidence="1" type="ORF">PAEG_LOCUS4767</name>
</gene>
<dbReference type="Proteomes" id="UP000838756">
    <property type="component" value="Unassembled WGS sequence"/>
</dbReference>
<name>A0A8S4QV32_9NEOP</name>
<feature type="non-terminal residue" evidence="1">
    <location>
        <position position="80"/>
    </location>
</feature>
<proteinExistence type="predicted"/>
<organism evidence="1 2">
    <name type="scientific">Pararge aegeria aegeria</name>
    <dbReference type="NCBI Taxonomy" id="348720"/>
    <lineage>
        <taxon>Eukaryota</taxon>
        <taxon>Metazoa</taxon>
        <taxon>Ecdysozoa</taxon>
        <taxon>Arthropoda</taxon>
        <taxon>Hexapoda</taxon>
        <taxon>Insecta</taxon>
        <taxon>Pterygota</taxon>
        <taxon>Neoptera</taxon>
        <taxon>Endopterygota</taxon>
        <taxon>Lepidoptera</taxon>
        <taxon>Glossata</taxon>
        <taxon>Ditrysia</taxon>
        <taxon>Papilionoidea</taxon>
        <taxon>Nymphalidae</taxon>
        <taxon>Satyrinae</taxon>
        <taxon>Satyrini</taxon>
        <taxon>Parargina</taxon>
        <taxon>Pararge</taxon>
    </lineage>
</organism>
<dbReference type="AlphaFoldDB" id="A0A8S4QV32"/>
<accession>A0A8S4QV32</accession>
<evidence type="ECO:0000313" key="2">
    <source>
        <dbReference type="Proteomes" id="UP000838756"/>
    </source>
</evidence>
<protein>
    <submittedName>
        <fullName evidence="1">Jg25670 protein</fullName>
    </submittedName>
</protein>
<comment type="caution">
    <text evidence="1">The sequence shown here is derived from an EMBL/GenBank/DDBJ whole genome shotgun (WGS) entry which is preliminary data.</text>
</comment>
<sequence length="80" mass="8841">MALLQKGYFEYSRGVLSPISLQLGSAAETAGVPARGHCGGEWARAPDLTNWYRRGRAPSPDVHFSTSTGPVEWKETFFIR</sequence>